<dbReference type="PROSITE" id="PS01047">
    <property type="entry name" value="HMA_1"/>
    <property type="match status" value="3"/>
</dbReference>
<keyword evidence="4" id="KW-0813">Transport</keyword>
<dbReference type="SUPFAM" id="SSF81653">
    <property type="entry name" value="Calcium ATPase, transduction domain A"/>
    <property type="match status" value="1"/>
</dbReference>
<evidence type="ECO:0000256" key="7">
    <source>
        <dbReference type="ARBA" id="ARBA00022723"/>
    </source>
</evidence>
<dbReference type="NCBIfam" id="TIGR01494">
    <property type="entry name" value="ATPase_P-type"/>
    <property type="match status" value="1"/>
</dbReference>
<keyword evidence="8" id="KW-0677">Repeat</keyword>
<dbReference type="PANTHER" id="PTHR43520">
    <property type="entry name" value="ATP7, ISOFORM B"/>
    <property type="match status" value="1"/>
</dbReference>
<evidence type="ECO:0000256" key="16">
    <source>
        <dbReference type="ARBA" id="ARBA00023065"/>
    </source>
</evidence>
<dbReference type="InterPro" id="IPR001757">
    <property type="entry name" value="P_typ_ATPase"/>
</dbReference>
<comment type="subcellular location">
    <subcellularLocation>
        <location evidence="1">Cell membrane</location>
        <topology evidence="1">Multi-pass membrane protein</topology>
    </subcellularLocation>
</comment>
<dbReference type="InterPro" id="IPR059000">
    <property type="entry name" value="ATPase_P-type_domA"/>
</dbReference>
<keyword evidence="14 18" id="KW-1133">Transmembrane helix</keyword>
<dbReference type="PROSITE" id="PS01229">
    <property type="entry name" value="COF_2"/>
    <property type="match status" value="1"/>
</dbReference>
<dbReference type="InterPro" id="IPR006122">
    <property type="entry name" value="HMA_Cu_ion-bd"/>
</dbReference>
<dbReference type="PRINTS" id="PR00119">
    <property type="entry name" value="CATATPASE"/>
</dbReference>
<evidence type="ECO:0000313" key="21">
    <source>
        <dbReference type="EMBL" id="EXJ14442.1"/>
    </source>
</evidence>
<dbReference type="PROSITE" id="PS50846">
    <property type="entry name" value="HMA_2"/>
    <property type="match status" value="3"/>
</dbReference>
<feature type="transmembrane region" description="Helical" evidence="18">
    <location>
        <begin position="208"/>
        <end position="231"/>
    </location>
</feature>
<dbReference type="Gene3D" id="3.40.1110.10">
    <property type="entry name" value="Calcium-transporting ATPase, cytoplasmic domain N"/>
    <property type="match status" value="1"/>
</dbReference>
<organism evidence="21 22">
    <name type="scientific">Imhoffiella purpurea</name>
    <dbReference type="NCBI Taxonomy" id="1249627"/>
    <lineage>
        <taxon>Bacteria</taxon>
        <taxon>Pseudomonadati</taxon>
        <taxon>Pseudomonadota</taxon>
        <taxon>Gammaproteobacteria</taxon>
        <taxon>Chromatiales</taxon>
        <taxon>Chromatiaceae</taxon>
        <taxon>Imhoffiella</taxon>
    </lineage>
</organism>
<evidence type="ECO:0000256" key="14">
    <source>
        <dbReference type="ARBA" id="ARBA00022989"/>
    </source>
</evidence>
<evidence type="ECO:0000256" key="13">
    <source>
        <dbReference type="ARBA" id="ARBA00022967"/>
    </source>
</evidence>
<sequence length="940" mass="98857">MTRNTESPTGIGTQDFDQVRLEQLDLGVQGMTCASCSARVERELAALPGVAKASVNLATERASLRFDPAALQPEAILDSIAESGYTPVVEEHEVGVGGMTCASCSARVERALSKLHGVVQASVNLATERATVRYLPATLSPDEIARAIDDAGYEPRPLTDADVGADADDAHRVQRRAMRRDLWLAAGLTLPVLVLSMGADMIPGLAQLLSAAAPMVVWNGLQALLTTILLFGPGRRFFRPGLIAFRHGSPDMNSLVMTGTSAAWAFSLAALLAPALFPPEARNLYFDSAAVIVTVILLGKYLEEQAKGRTSSAIRKLIGLQAKTARLVRDGAEVEVPVGQVRAGEQLVVRPGERIPVDGEVAEGSSYVDESMLTGEPSPVSKGVGDRVVGATINQHGRLRITATQVGRDTVLAQIVRLVERAQGSKLPIQGLADRVVRVFTPLVLLTASVTFVAWLTLGPPPAITLALVSAVSVLVVACPCAMGLATPAAIMVGSGRAAELGVLYRKGEALETLSRVDTLVFDKTGTLTEGRPRLTELEVPDGDPADALAIAAAVETSSEHPLGTAIVAAAEERGLDLPDIDDFAALPGYGVRARVNGQDVLLGAERLMQRERIPTAALAGQAERLAAAGRTAIYLAVDGRVRALFAVADPLKPQAPALIRALRKRGLRVAMITGDAQRTAEAIARQAGIEEIEAQVLPDGKAAAVERLQRAGRRVAFVGDGINDAPALAQAEVGIALGSGTDIAIEAADVTLTRNDLGGVVTAIEVARRTLRTIRGNLFWAFFYNILLIPLAAGVFYPAFGLHLHPMIAGVAMGFSSLFVVTNSLRLRRLRPVALGEPVASPEDRPFAEPAAASASRTRSDISNPTSTIESHAMQTKIQVTGMSCMHCVGAVTKALQGVPGVDQAEVSLEANQALVTGNADPEAMLAAIKEEGFGAELI</sequence>
<dbReference type="Gene3D" id="2.70.150.10">
    <property type="entry name" value="Calcium-transporting ATPase, cytoplasmic transduction domain A"/>
    <property type="match status" value="1"/>
</dbReference>
<evidence type="ECO:0000256" key="5">
    <source>
        <dbReference type="ARBA" id="ARBA00022475"/>
    </source>
</evidence>
<keyword evidence="7 18" id="KW-0479">Metal-binding</keyword>
<evidence type="ECO:0000256" key="6">
    <source>
        <dbReference type="ARBA" id="ARBA00022692"/>
    </source>
</evidence>
<keyword evidence="5 18" id="KW-1003">Cell membrane</keyword>
<keyword evidence="6 18" id="KW-0812">Transmembrane</keyword>
<evidence type="ECO:0000256" key="12">
    <source>
        <dbReference type="ARBA" id="ARBA00022842"/>
    </source>
</evidence>
<dbReference type="InterPro" id="IPR017969">
    <property type="entry name" value="Heavy-metal-associated_CS"/>
</dbReference>
<comment type="similarity">
    <text evidence="2 18">Belongs to the cation transport ATPase (P-type) (TC 3.A.3) family. Type IB subfamily.</text>
</comment>
<dbReference type="SUPFAM" id="SSF81665">
    <property type="entry name" value="Calcium ATPase, transmembrane domain M"/>
    <property type="match status" value="1"/>
</dbReference>
<keyword evidence="9 18" id="KW-0547">Nucleotide-binding</keyword>
<feature type="transmembrane region" description="Helical" evidence="18">
    <location>
        <begin position="252"/>
        <end position="277"/>
    </location>
</feature>
<dbReference type="FunFam" id="3.30.70.100:FF:000005">
    <property type="entry name" value="Copper-exporting P-type ATPase A"/>
    <property type="match status" value="2"/>
</dbReference>
<evidence type="ECO:0000256" key="2">
    <source>
        <dbReference type="ARBA" id="ARBA00006024"/>
    </source>
</evidence>
<dbReference type="InterPro" id="IPR044492">
    <property type="entry name" value="P_typ_ATPase_HD_dom"/>
</dbReference>
<dbReference type="Gene3D" id="3.30.70.100">
    <property type="match status" value="3"/>
</dbReference>
<dbReference type="NCBIfam" id="TIGR01511">
    <property type="entry name" value="ATPase-IB1_Cu"/>
    <property type="match status" value="1"/>
</dbReference>
<keyword evidence="17 18" id="KW-0472">Membrane</keyword>
<gene>
    <name evidence="21" type="ORF">D779_2583</name>
</gene>
<dbReference type="CDD" id="cd00371">
    <property type="entry name" value="HMA"/>
    <property type="match status" value="3"/>
</dbReference>
<dbReference type="InterPro" id="IPR023299">
    <property type="entry name" value="ATPase_P-typ_cyto_dom_N"/>
</dbReference>
<dbReference type="RefSeq" id="WP_081763506.1">
    <property type="nucleotide sequence ID" value="NZ_AONC01000040.1"/>
</dbReference>
<keyword evidence="11 18" id="KW-0067">ATP-binding</keyword>
<dbReference type="eggNOG" id="COG2217">
    <property type="taxonomic scope" value="Bacteria"/>
</dbReference>
<feature type="transmembrane region" description="Helical" evidence="18">
    <location>
        <begin position="779"/>
        <end position="798"/>
    </location>
</feature>
<dbReference type="GO" id="GO:0005524">
    <property type="term" value="F:ATP binding"/>
    <property type="evidence" value="ECO:0007669"/>
    <property type="project" value="UniProtKB-UniRule"/>
</dbReference>
<dbReference type="GO" id="GO:0060003">
    <property type="term" value="P:copper ion export"/>
    <property type="evidence" value="ECO:0007669"/>
    <property type="project" value="UniProtKB-ARBA"/>
</dbReference>
<dbReference type="Proteomes" id="UP000019460">
    <property type="component" value="Unassembled WGS sequence"/>
</dbReference>
<reference evidence="21 22" key="1">
    <citation type="submission" date="2012-11" db="EMBL/GenBank/DDBJ databases">
        <title>Genome assembly of Thiorhodococcus sp. AK35.</title>
        <authorList>
            <person name="Nupur N."/>
            <person name="Khatri I."/>
            <person name="Subramanian S."/>
            <person name="Pinnaka A."/>
        </authorList>
    </citation>
    <scope>NUCLEOTIDE SEQUENCE [LARGE SCALE GENOMIC DNA]</scope>
    <source>
        <strain evidence="21 22">AK35</strain>
    </source>
</reference>
<evidence type="ECO:0000256" key="9">
    <source>
        <dbReference type="ARBA" id="ARBA00022741"/>
    </source>
</evidence>
<dbReference type="GO" id="GO:0055070">
    <property type="term" value="P:copper ion homeostasis"/>
    <property type="evidence" value="ECO:0007669"/>
    <property type="project" value="TreeGrafter"/>
</dbReference>
<dbReference type="InterPro" id="IPR027256">
    <property type="entry name" value="P-typ_ATPase_IB"/>
</dbReference>
<dbReference type="InterPro" id="IPR018303">
    <property type="entry name" value="ATPase_P-typ_P_site"/>
</dbReference>
<dbReference type="Pfam" id="PF00122">
    <property type="entry name" value="E1-E2_ATPase"/>
    <property type="match status" value="1"/>
</dbReference>
<dbReference type="Pfam" id="PF00702">
    <property type="entry name" value="Hydrolase"/>
    <property type="match status" value="1"/>
</dbReference>
<evidence type="ECO:0000256" key="8">
    <source>
        <dbReference type="ARBA" id="ARBA00022737"/>
    </source>
</evidence>
<feature type="transmembrane region" description="Helical" evidence="18">
    <location>
        <begin position="182"/>
        <end position="202"/>
    </location>
</feature>
<dbReference type="Gene3D" id="3.40.50.1000">
    <property type="entry name" value="HAD superfamily/HAD-like"/>
    <property type="match status" value="1"/>
</dbReference>
<dbReference type="InterPro" id="IPR023214">
    <property type="entry name" value="HAD_sf"/>
</dbReference>
<dbReference type="SFLD" id="SFLDF00027">
    <property type="entry name" value="p-type_atpase"/>
    <property type="match status" value="1"/>
</dbReference>
<evidence type="ECO:0000256" key="1">
    <source>
        <dbReference type="ARBA" id="ARBA00004651"/>
    </source>
</evidence>
<keyword evidence="15" id="KW-0186">Copper</keyword>
<keyword evidence="12" id="KW-0460">Magnesium</keyword>
<dbReference type="InterPro" id="IPR036412">
    <property type="entry name" value="HAD-like_sf"/>
</dbReference>
<dbReference type="AlphaFoldDB" id="W9VEH4"/>
<dbReference type="FunFam" id="2.70.150.10:FF:000020">
    <property type="entry name" value="Copper-exporting P-type ATPase A"/>
    <property type="match status" value="1"/>
</dbReference>
<feature type="region of interest" description="Disordered" evidence="19">
    <location>
        <begin position="839"/>
        <end position="869"/>
    </location>
</feature>
<feature type="transmembrane region" description="Helical" evidence="18">
    <location>
        <begin position="464"/>
        <end position="487"/>
    </location>
</feature>
<dbReference type="Pfam" id="PF00403">
    <property type="entry name" value="HMA"/>
    <property type="match status" value="3"/>
</dbReference>
<dbReference type="PANTHER" id="PTHR43520:SF8">
    <property type="entry name" value="P-TYPE CU(+) TRANSPORTER"/>
    <property type="match status" value="1"/>
</dbReference>
<dbReference type="InterPro" id="IPR006121">
    <property type="entry name" value="HMA_dom"/>
</dbReference>
<feature type="domain" description="HMA" evidence="20">
    <location>
        <begin position="90"/>
        <end position="156"/>
    </location>
</feature>
<feature type="transmembrane region" description="Helical" evidence="18">
    <location>
        <begin position="283"/>
        <end position="302"/>
    </location>
</feature>
<accession>W9VEH4</accession>
<evidence type="ECO:0000256" key="4">
    <source>
        <dbReference type="ARBA" id="ARBA00022448"/>
    </source>
</evidence>
<keyword evidence="22" id="KW-1185">Reference proteome</keyword>
<dbReference type="SUPFAM" id="SSF56784">
    <property type="entry name" value="HAD-like"/>
    <property type="match status" value="1"/>
</dbReference>
<evidence type="ECO:0000256" key="10">
    <source>
        <dbReference type="ARBA" id="ARBA00022796"/>
    </source>
</evidence>
<proteinExistence type="inferred from homology"/>
<dbReference type="SUPFAM" id="SSF55008">
    <property type="entry name" value="HMA, heavy metal-associated domain"/>
    <property type="match status" value="3"/>
</dbReference>
<dbReference type="PROSITE" id="PS00154">
    <property type="entry name" value="ATPASE_E1_E2"/>
    <property type="match status" value="1"/>
</dbReference>
<keyword evidence="13" id="KW-1278">Translocase</keyword>
<dbReference type="SFLD" id="SFLDS00003">
    <property type="entry name" value="Haloacid_Dehalogenase"/>
    <property type="match status" value="1"/>
</dbReference>
<dbReference type="NCBIfam" id="TIGR01525">
    <property type="entry name" value="ATPase-IB_hvy"/>
    <property type="match status" value="1"/>
</dbReference>
<dbReference type="GO" id="GO:0140581">
    <property type="term" value="F:P-type monovalent copper transporter activity"/>
    <property type="evidence" value="ECO:0007669"/>
    <property type="project" value="UniProtKB-EC"/>
</dbReference>
<keyword evidence="10" id="KW-0187">Copper transport</keyword>
<name>W9VEH4_9GAMM</name>
<dbReference type="STRING" id="1249627.D779_2583"/>
<dbReference type="GO" id="GO:0016887">
    <property type="term" value="F:ATP hydrolysis activity"/>
    <property type="evidence" value="ECO:0007669"/>
    <property type="project" value="InterPro"/>
</dbReference>
<feature type="transmembrane region" description="Helical" evidence="18">
    <location>
        <begin position="436"/>
        <end position="458"/>
    </location>
</feature>
<dbReference type="EC" id="7.2.2.8" evidence="3"/>
<feature type="domain" description="HMA" evidence="20">
    <location>
        <begin position="875"/>
        <end position="938"/>
    </location>
</feature>
<keyword evidence="16" id="KW-0406">Ion transport</keyword>
<evidence type="ECO:0000256" key="18">
    <source>
        <dbReference type="RuleBase" id="RU362081"/>
    </source>
</evidence>
<dbReference type="GO" id="GO:0005886">
    <property type="term" value="C:plasma membrane"/>
    <property type="evidence" value="ECO:0007669"/>
    <property type="project" value="UniProtKB-SubCell"/>
</dbReference>
<dbReference type="PRINTS" id="PR00943">
    <property type="entry name" value="CUATPASE"/>
</dbReference>
<dbReference type="EMBL" id="AONC01000040">
    <property type="protein sequence ID" value="EXJ14442.1"/>
    <property type="molecule type" value="Genomic_DNA"/>
</dbReference>
<dbReference type="InterPro" id="IPR008250">
    <property type="entry name" value="ATPase_P-typ_transduc_dom_A_sf"/>
</dbReference>
<dbReference type="GO" id="GO:0043682">
    <property type="term" value="F:P-type divalent copper transporter activity"/>
    <property type="evidence" value="ECO:0007669"/>
    <property type="project" value="TreeGrafter"/>
</dbReference>
<dbReference type="GO" id="GO:0005507">
    <property type="term" value="F:copper ion binding"/>
    <property type="evidence" value="ECO:0007669"/>
    <property type="project" value="InterPro"/>
</dbReference>
<feature type="transmembrane region" description="Helical" evidence="18">
    <location>
        <begin position="804"/>
        <end position="822"/>
    </location>
</feature>
<protein>
    <recommendedName>
        <fullName evidence="3">P-type Cu(+) transporter</fullName>
        <ecNumber evidence="3">7.2.2.8</ecNumber>
    </recommendedName>
</protein>
<dbReference type="InterPro" id="IPR036163">
    <property type="entry name" value="HMA_dom_sf"/>
</dbReference>
<dbReference type="CDD" id="cd02094">
    <property type="entry name" value="P-type_ATPase_Cu-like"/>
    <property type="match status" value="1"/>
</dbReference>
<comment type="caution">
    <text evidence="21">The sequence shown here is derived from an EMBL/GenBank/DDBJ whole genome shotgun (WGS) entry which is preliminary data.</text>
</comment>
<dbReference type="PATRIC" id="fig|1249627.3.peg.2748"/>
<evidence type="ECO:0000256" key="15">
    <source>
        <dbReference type="ARBA" id="ARBA00023008"/>
    </source>
</evidence>
<dbReference type="InterPro" id="IPR023298">
    <property type="entry name" value="ATPase_P-typ_TM_dom_sf"/>
</dbReference>
<evidence type="ECO:0000259" key="20">
    <source>
        <dbReference type="PROSITE" id="PS50846"/>
    </source>
</evidence>
<feature type="domain" description="HMA" evidence="20">
    <location>
        <begin position="22"/>
        <end position="88"/>
    </location>
</feature>
<dbReference type="PRINTS" id="PR00942">
    <property type="entry name" value="CUATPASEI"/>
</dbReference>
<evidence type="ECO:0000256" key="11">
    <source>
        <dbReference type="ARBA" id="ARBA00022840"/>
    </source>
</evidence>
<dbReference type="NCBIfam" id="TIGR00003">
    <property type="entry name" value="copper ion binding protein"/>
    <property type="match status" value="3"/>
</dbReference>
<dbReference type="SFLD" id="SFLDG00002">
    <property type="entry name" value="C1.7:_P-type_atpase_like"/>
    <property type="match status" value="1"/>
</dbReference>
<evidence type="ECO:0000256" key="3">
    <source>
        <dbReference type="ARBA" id="ARBA00012517"/>
    </source>
</evidence>
<evidence type="ECO:0000256" key="17">
    <source>
        <dbReference type="ARBA" id="ARBA00023136"/>
    </source>
</evidence>
<evidence type="ECO:0000256" key="19">
    <source>
        <dbReference type="SAM" id="MobiDB-lite"/>
    </source>
</evidence>
<feature type="compositionally biased region" description="Polar residues" evidence="19">
    <location>
        <begin position="856"/>
        <end position="869"/>
    </location>
</feature>
<evidence type="ECO:0000313" key="22">
    <source>
        <dbReference type="Proteomes" id="UP000019460"/>
    </source>
</evidence>